<sequence length="70" mass="7710">MTDLDIFYIENHIFVIVGICAVILGAFSVYADIRRQNRTNLNNAGFMPWTAISVGAIMVALFSFALAVVN</sequence>
<evidence type="ECO:0000256" key="1">
    <source>
        <dbReference type="SAM" id="Phobius"/>
    </source>
</evidence>
<dbReference type="RefSeq" id="WP_072559687.1">
    <property type="nucleotide sequence ID" value="NZ_CP018154.1"/>
</dbReference>
<organism evidence="2 3">
    <name type="scientific">Sphingorhabdus lutea</name>
    <dbReference type="NCBI Taxonomy" id="1913578"/>
    <lineage>
        <taxon>Bacteria</taxon>
        <taxon>Pseudomonadati</taxon>
        <taxon>Pseudomonadota</taxon>
        <taxon>Alphaproteobacteria</taxon>
        <taxon>Sphingomonadales</taxon>
        <taxon>Sphingomonadaceae</taxon>
        <taxon>Sphingorhabdus</taxon>
    </lineage>
</organism>
<name>A0A1L3JD23_9SPHN</name>
<keyword evidence="1" id="KW-0472">Membrane</keyword>
<dbReference type="AlphaFoldDB" id="A0A1L3JD23"/>
<dbReference type="Proteomes" id="UP000242561">
    <property type="component" value="Chromosome"/>
</dbReference>
<keyword evidence="1" id="KW-0812">Transmembrane</keyword>
<proteinExistence type="predicted"/>
<evidence type="ECO:0000313" key="2">
    <source>
        <dbReference type="EMBL" id="APG63035.1"/>
    </source>
</evidence>
<reference evidence="2 3" key="1">
    <citation type="submission" date="2016-11" db="EMBL/GenBank/DDBJ databases">
        <title>Sphingorhabdus sp. LPB0140, isolated from marine environment.</title>
        <authorList>
            <person name="Kim E."/>
            <person name="Yi H."/>
        </authorList>
    </citation>
    <scope>NUCLEOTIDE SEQUENCE [LARGE SCALE GENOMIC DNA]</scope>
    <source>
        <strain evidence="2 3">LPB0140</strain>
    </source>
</reference>
<feature type="transmembrane region" description="Helical" evidence="1">
    <location>
        <begin position="12"/>
        <end position="33"/>
    </location>
</feature>
<feature type="transmembrane region" description="Helical" evidence="1">
    <location>
        <begin position="45"/>
        <end position="69"/>
    </location>
</feature>
<protein>
    <submittedName>
        <fullName evidence="2">Uncharacterized protein</fullName>
    </submittedName>
</protein>
<dbReference type="OrthoDB" id="7585827at2"/>
<dbReference type="KEGG" id="sphl:LPB140_09815"/>
<keyword evidence="1" id="KW-1133">Transmembrane helix</keyword>
<accession>A0A1L3JD23</accession>
<gene>
    <name evidence="2" type="ORF">LPB140_09815</name>
</gene>
<dbReference type="EMBL" id="CP018154">
    <property type="protein sequence ID" value="APG63035.1"/>
    <property type="molecule type" value="Genomic_DNA"/>
</dbReference>
<keyword evidence="3" id="KW-1185">Reference proteome</keyword>
<evidence type="ECO:0000313" key="3">
    <source>
        <dbReference type="Proteomes" id="UP000242561"/>
    </source>
</evidence>